<reference evidence="2 4" key="1">
    <citation type="submission" date="2018-08" db="EMBL/GenBank/DDBJ databases">
        <title>The first complete genome of Treponema rectale (CHPAT), a commensal spirochete of the bovine rectum.</title>
        <authorList>
            <person name="Staton G.J."/>
            <person name="Clegg S.R."/>
            <person name="Carter S.D."/>
            <person name="Radford A.D."/>
            <person name="Darby A."/>
            <person name="Hall N."/>
            <person name="Birtles R.J."/>
            <person name="Evans N.J."/>
        </authorList>
    </citation>
    <scope>NUCLEOTIDE SEQUENCE [LARGE SCALE GENOMIC DNA]</scope>
    <source>
        <strain evidence="2 4">CHPA</strain>
    </source>
</reference>
<dbReference type="GO" id="GO:0004619">
    <property type="term" value="F:phosphoglycerate mutase activity"/>
    <property type="evidence" value="ECO:0007669"/>
    <property type="project" value="UniProtKB-EC"/>
</dbReference>
<reference evidence="1 3" key="2">
    <citation type="submission" date="2020-08" db="EMBL/GenBank/DDBJ databases">
        <title>Genomic Encyclopedia of Type Strains, Phase IV (KMG-IV): sequencing the most valuable type-strain genomes for metagenomic binning, comparative biology and taxonomic classification.</title>
        <authorList>
            <person name="Goeker M."/>
        </authorList>
    </citation>
    <scope>NUCLEOTIDE SEQUENCE [LARGE SCALE GENOMIC DNA]</scope>
    <source>
        <strain evidence="1 3">DSM 103679</strain>
    </source>
</reference>
<proteinExistence type="predicted"/>
<dbReference type="CDD" id="cd07067">
    <property type="entry name" value="HP_PGM_like"/>
    <property type="match status" value="1"/>
</dbReference>
<evidence type="ECO:0000313" key="4">
    <source>
        <dbReference type="Proteomes" id="UP000593591"/>
    </source>
</evidence>
<dbReference type="Proteomes" id="UP000593591">
    <property type="component" value="Chromosome"/>
</dbReference>
<dbReference type="Proteomes" id="UP000578697">
    <property type="component" value="Unassembled WGS sequence"/>
</dbReference>
<dbReference type="KEGG" id="trc:DYE49_07360"/>
<keyword evidence="3" id="KW-1185">Reference proteome</keyword>
<dbReference type="RefSeq" id="WP_184651439.1">
    <property type="nucleotide sequence ID" value="NZ_JACHFR010000001.1"/>
</dbReference>
<evidence type="ECO:0000313" key="2">
    <source>
        <dbReference type="EMBL" id="QOS40282.1"/>
    </source>
</evidence>
<gene>
    <name evidence="2" type="ORF">DYE49_07360</name>
    <name evidence="1" type="ORF">HNP77_000347</name>
</gene>
<dbReference type="EC" id="5.4.2.12" evidence="1"/>
<keyword evidence="1" id="KW-0413">Isomerase</keyword>
<dbReference type="Gene3D" id="3.40.50.1240">
    <property type="entry name" value="Phosphoglycerate mutase-like"/>
    <property type="match status" value="1"/>
</dbReference>
<dbReference type="InterPro" id="IPR029033">
    <property type="entry name" value="His_PPase_superfam"/>
</dbReference>
<protein>
    <submittedName>
        <fullName evidence="2">Histidine phosphatase family protein</fullName>
    </submittedName>
    <submittedName>
        <fullName evidence="1">Putative phosphoglycerate mutase</fullName>
        <ecNumber evidence="1">5.4.2.12</ecNumber>
    </submittedName>
</protein>
<dbReference type="SUPFAM" id="SSF53254">
    <property type="entry name" value="Phosphoglycerate mutase-like"/>
    <property type="match status" value="1"/>
</dbReference>
<evidence type="ECO:0000313" key="1">
    <source>
        <dbReference type="EMBL" id="MBB5218003.1"/>
    </source>
</evidence>
<organism evidence="1 3">
    <name type="scientific">Treponema rectale</name>
    <dbReference type="NCBI Taxonomy" id="744512"/>
    <lineage>
        <taxon>Bacteria</taxon>
        <taxon>Pseudomonadati</taxon>
        <taxon>Spirochaetota</taxon>
        <taxon>Spirochaetia</taxon>
        <taxon>Spirochaetales</taxon>
        <taxon>Treponemataceae</taxon>
        <taxon>Treponema</taxon>
    </lineage>
</organism>
<dbReference type="Pfam" id="PF00300">
    <property type="entry name" value="His_Phos_1"/>
    <property type="match status" value="1"/>
</dbReference>
<name>A0A840SEL7_9SPIR</name>
<dbReference type="EMBL" id="CP031517">
    <property type="protein sequence ID" value="QOS40282.1"/>
    <property type="molecule type" value="Genomic_DNA"/>
</dbReference>
<dbReference type="InterPro" id="IPR013078">
    <property type="entry name" value="His_Pase_superF_clade-1"/>
</dbReference>
<dbReference type="EMBL" id="JACHFR010000001">
    <property type="protein sequence ID" value="MBB5218003.1"/>
    <property type="molecule type" value="Genomic_DNA"/>
</dbReference>
<dbReference type="AlphaFoldDB" id="A0A840SEL7"/>
<accession>A0A840SEL7</accession>
<evidence type="ECO:0000313" key="3">
    <source>
        <dbReference type="Proteomes" id="UP000578697"/>
    </source>
</evidence>
<sequence>MHLIFVRHGDPDYVNDNVTEKGKKELELLAARTKDWNVDEVFVSPMGRADATARACLKNWNVKPQTVKWLREFDYRIKDDRGNDRIAWDWLPRDYFSEKKYADIKKWWSTKSMRSGNILRHYNEVCNGIDNILSCYDYSRVSPDMPVYNCFPHLTAEEAAVDTHLIPEQKDLDSKNIVFFCHLGVMFTILSHLTGISPVQLWQGFFVAPSSVTIVGAEERIPGEVAWRIQTMGDTSHLKAGGEKVSASGFYGSCLSY</sequence>